<sequence>MLKWNRITKALVGTAFVASLIFVSTNQQALAVSPSQIEPDKEEMIQASWWAAAGAAAAGGAASGAVTGAAAGAGGLSWSLPGTLAGAGAGAATGAAVGAVAGFAGYAVSSLFGASMEPSYTQVTDIVFDH</sequence>
<feature type="chain" id="PRO_5039172860" evidence="2">
    <location>
        <begin position="30"/>
        <end position="130"/>
    </location>
</feature>
<evidence type="ECO:0000313" key="4">
    <source>
        <dbReference type="Proteomes" id="UP000460318"/>
    </source>
</evidence>
<organism evidence="3 4">
    <name type="scientific">Paenibacillus dendrobii</name>
    <dbReference type="NCBI Taxonomy" id="2691084"/>
    <lineage>
        <taxon>Bacteria</taxon>
        <taxon>Bacillati</taxon>
        <taxon>Bacillota</taxon>
        <taxon>Bacilli</taxon>
        <taxon>Bacillales</taxon>
        <taxon>Paenibacillaceae</taxon>
        <taxon>Paenibacillus</taxon>
    </lineage>
</organism>
<gene>
    <name evidence="3" type="ORF">GRF59_10845</name>
</gene>
<dbReference type="AlphaFoldDB" id="A0A7X3IHN1"/>
<dbReference type="RefSeq" id="WP_160497576.1">
    <property type="nucleotide sequence ID" value="NZ_WUBI01000001.1"/>
</dbReference>
<protein>
    <submittedName>
        <fullName evidence="3">Uncharacterized protein</fullName>
    </submittedName>
</protein>
<feature type="transmembrane region" description="Helical" evidence="1">
    <location>
        <begin position="84"/>
        <end position="108"/>
    </location>
</feature>
<evidence type="ECO:0000313" key="3">
    <source>
        <dbReference type="EMBL" id="MWV44129.1"/>
    </source>
</evidence>
<comment type="caution">
    <text evidence="3">The sequence shown here is derived from an EMBL/GenBank/DDBJ whole genome shotgun (WGS) entry which is preliminary data.</text>
</comment>
<reference evidence="3 4" key="1">
    <citation type="submission" date="2019-12" db="EMBL/GenBank/DDBJ databases">
        <title>Paenibacillus sp. nov., an endophytic bacterium isolated from the stem of Dendrobium.</title>
        <authorList>
            <person name="Zhao R."/>
        </authorList>
    </citation>
    <scope>NUCLEOTIDE SEQUENCE [LARGE SCALE GENOMIC DNA]</scope>
    <source>
        <strain evidence="3 4">HJL G12</strain>
    </source>
</reference>
<feature type="transmembrane region" description="Helical" evidence="1">
    <location>
        <begin position="47"/>
        <end position="72"/>
    </location>
</feature>
<dbReference type="Proteomes" id="UP000460318">
    <property type="component" value="Unassembled WGS sequence"/>
</dbReference>
<evidence type="ECO:0000256" key="1">
    <source>
        <dbReference type="SAM" id="Phobius"/>
    </source>
</evidence>
<keyword evidence="4" id="KW-1185">Reference proteome</keyword>
<name>A0A7X3IHN1_9BACL</name>
<keyword evidence="1" id="KW-0812">Transmembrane</keyword>
<accession>A0A7X3IHN1</accession>
<feature type="signal peptide" evidence="2">
    <location>
        <begin position="1"/>
        <end position="29"/>
    </location>
</feature>
<keyword evidence="1" id="KW-1133">Transmembrane helix</keyword>
<evidence type="ECO:0000256" key="2">
    <source>
        <dbReference type="SAM" id="SignalP"/>
    </source>
</evidence>
<keyword evidence="1" id="KW-0472">Membrane</keyword>
<keyword evidence="2" id="KW-0732">Signal</keyword>
<dbReference type="EMBL" id="WUBI01000001">
    <property type="protein sequence ID" value="MWV44129.1"/>
    <property type="molecule type" value="Genomic_DNA"/>
</dbReference>
<proteinExistence type="predicted"/>